<comment type="caution">
    <text evidence="2">The sequence shown here is derived from an EMBL/GenBank/DDBJ whole genome shotgun (WGS) entry which is preliminary data.</text>
</comment>
<name>A0ABT4WZN8_9BACI</name>
<dbReference type="Proteomes" id="UP001211894">
    <property type="component" value="Unassembled WGS sequence"/>
</dbReference>
<keyword evidence="1" id="KW-0472">Membrane</keyword>
<dbReference type="EMBL" id="JAQKAB010000001">
    <property type="protein sequence ID" value="MDA7025503.1"/>
    <property type="molecule type" value="Genomic_DNA"/>
</dbReference>
<keyword evidence="3" id="KW-1185">Reference proteome</keyword>
<accession>A0ABT4WZN8</accession>
<reference evidence="2 3" key="1">
    <citation type="submission" date="2023-01" db="EMBL/GenBank/DDBJ databases">
        <title>Bacillus changyiensis sp. nov., isolated from a coastal deposit.</title>
        <authorList>
            <person name="Xiao G."/>
            <person name="Lai Q."/>
            <person name="Hu Z."/>
            <person name="Shao Z."/>
        </authorList>
    </citation>
    <scope>NUCLEOTIDE SEQUENCE [LARGE SCALE GENOMIC DNA]</scope>
    <source>
        <strain evidence="2 3">CLL-7-23</strain>
    </source>
</reference>
<dbReference type="NCBIfam" id="NF047685">
    <property type="entry name" value="TeichurnBiosyTuaF"/>
    <property type="match status" value="1"/>
</dbReference>
<keyword evidence="1" id="KW-0812">Transmembrane</keyword>
<evidence type="ECO:0000313" key="2">
    <source>
        <dbReference type="EMBL" id="MDA7025503.1"/>
    </source>
</evidence>
<feature type="transmembrane region" description="Helical" evidence="1">
    <location>
        <begin position="17"/>
        <end position="35"/>
    </location>
</feature>
<organism evidence="2 3">
    <name type="scientific">Bacillus changyiensis</name>
    <dbReference type="NCBI Taxonomy" id="3004103"/>
    <lineage>
        <taxon>Bacteria</taxon>
        <taxon>Bacillati</taxon>
        <taxon>Bacillota</taxon>
        <taxon>Bacilli</taxon>
        <taxon>Bacillales</taxon>
        <taxon>Bacillaceae</taxon>
        <taxon>Bacillus</taxon>
    </lineage>
</organism>
<protein>
    <recommendedName>
        <fullName evidence="4">Teichuronic acid biosynthesis protein TuaF</fullName>
    </recommendedName>
</protein>
<evidence type="ECO:0000256" key="1">
    <source>
        <dbReference type="SAM" id="Phobius"/>
    </source>
</evidence>
<feature type="transmembrane region" description="Helical" evidence="1">
    <location>
        <begin position="202"/>
        <end position="223"/>
    </location>
</feature>
<sequence length="226" mass="25622">MAVNNFMKRIVGRAKKYIVPILALPLVLGLLGYIFPKGNSPSNYKASVTISTGNYGDPLYTKTKEVSVLFKSEPFLKEVFPEMDEEELTDMKDKLLVEIRSDTVFNLSYLGADQKETFTVLEKIRDTFFKKDKNQFLKREQVIDKNIKALKNESVSHDSKVDKQRFLYDLETRKLEMKAAEEIEPLTALDSGGVGMTPKKRAVLGVLIGLALSFFIIVVPEVFREA</sequence>
<keyword evidence="1" id="KW-1133">Transmembrane helix</keyword>
<evidence type="ECO:0000313" key="3">
    <source>
        <dbReference type="Proteomes" id="UP001211894"/>
    </source>
</evidence>
<gene>
    <name evidence="2" type="ORF">PJ311_02625</name>
</gene>
<proteinExistence type="predicted"/>
<evidence type="ECO:0008006" key="4">
    <source>
        <dbReference type="Google" id="ProtNLM"/>
    </source>
</evidence>
<dbReference type="RefSeq" id="WP_271339352.1">
    <property type="nucleotide sequence ID" value="NZ_JAQKAB010000001.1"/>
</dbReference>